<sequence length="307" mass="35600">MIAKESIDLNNKQEKEDVLTNEEDDYNEEEDEDFDPSKKELINNEPSEEENDEYVSSEDEKTNVDYSNITSDVGGFIKTRKARQLEEENRKKHKYESLDVSTISDNANSIWEELKKDANNRLQNSLSNNSKSVIADPNSTDIGQDTNDELNEELIWIERSYKFAGEMIHERKQVPRSSAAAQEYLNNLKFDSNKTPNEKVATPSVKVNEAKPTEVEKQLRRPLKRPSILEQIISGTLKPKLTTLEKSQMDWATYVDKEGINDELTLHNKDGYLAKQDFLNRVEMNEDEKYKAFRQKQLALELQEQKK</sequence>
<gene>
    <name evidence="6" type="primary">TBLA0A01520</name>
    <name evidence="6" type="ORF">TBLA_0A01520</name>
</gene>
<dbReference type="InterPro" id="IPR011421">
    <property type="entry name" value="BCNT-C"/>
</dbReference>
<dbReference type="PANTHER" id="PTHR48407:SF1">
    <property type="entry name" value="CRANIOFACIAL DEVELOPMENT PROTEIN 1"/>
    <property type="match status" value="1"/>
</dbReference>
<dbReference type="STRING" id="1071380.I2GUZ9"/>
<feature type="compositionally biased region" description="Acidic residues" evidence="4">
    <location>
        <begin position="46"/>
        <end position="57"/>
    </location>
</feature>
<organism evidence="6 7">
    <name type="scientific">Henningerozyma blattae (strain ATCC 34711 / CBS 6284 / DSM 70876 / NBRC 10599 / NRRL Y-10934 / UCD 77-7)</name>
    <name type="common">Yeast</name>
    <name type="synonym">Tetrapisispora blattae</name>
    <dbReference type="NCBI Taxonomy" id="1071380"/>
    <lineage>
        <taxon>Eukaryota</taxon>
        <taxon>Fungi</taxon>
        <taxon>Dikarya</taxon>
        <taxon>Ascomycota</taxon>
        <taxon>Saccharomycotina</taxon>
        <taxon>Saccharomycetes</taxon>
        <taxon>Saccharomycetales</taxon>
        <taxon>Saccharomycetaceae</taxon>
        <taxon>Henningerozyma</taxon>
    </lineage>
</organism>
<dbReference type="GeneID" id="14493295"/>
<dbReference type="eggNOG" id="KOG4776">
    <property type="taxonomic scope" value="Eukaryota"/>
</dbReference>
<evidence type="ECO:0000313" key="6">
    <source>
        <dbReference type="EMBL" id="CCH57951.1"/>
    </source>
</evidence>
<dbReference type="EMBL" id="HE806316">
    <property type="protein sequence ID" value="CCH57951.1"/>
    <property type="molecule type" value="Genomic_DNA"/>
</dbReference>
<evidence type="ECO:0000256" key="4">
    <source>
        <dbReference type="SAM" id="MobiDB-lite"/>
    </source>
</evidence>
<evidence type="ECO:0000256" key="2">
    <source>
        <dbReference type="ARBA" id="ARBA00019138"/>
    </source>
</evidence>
<accession>I2GUZ9</accession>
<dbReference type="AlphaFoldDB" id="I2GUZ9"/>
<dbReference type="Pfam" id="PF07572">
    <property type="entry name" value="BCNT"/>
    <property type="match status" value="1"/>
</dbReference>
<dbReference type="KEGG" id="tbl:TBLA_0A01520"/>
<dbReference type="PANTHER" id="PTHR48407">
    <property type="entry name" value="CRANIOFACIAL DEVELOPMENT PROTEIN 1"/>
    <property type="match status" value="1"/>
</dbReference>
<feature type="domain" description="BCNT-C" evidence="5">
    <location>
        <begin position="223"/>
        <end position="300"/>
    </location>
</feature>
<dbReference type="OrthoDB" id="445677at2759"/>
<evidence type="ECO:0000313" key="7">
    <source>
        <dbReference type="Proteomes" id="UP000002866"/>
    </source>
</evidence>
<evidence type="ECO:0000256" key="3">
    <source>
        <dbReference type="ARBA" id="ARBA00025222"/>
    </source>
</evidence>
<protein>
    <recommendedName>
        <fullName evidence="2">SWR1-complex protein 5</fullName>
    </recommendedName>
</protein>
<feature type="region of interest" description="Disordered" evidence="4">
    <location>
        <begin position="1"/>
        <end position="70"/>
    </location>
</feature>
<dbReference type="GO" id="GO:0006338">
    <property type="term" value="P:chromatin remodeling"/>
    <property type="evidence" value="ECO:0007669"/>
    <property type="project" value="EnsemblFungi"/>
</dbReference>
<dbReference type="GO" id="GO:0000812">
    <property type="term" value="C:Swr1 complex"/>
    <property type="evidence" value="ECO:0007669"/>
    <property type="project" value="EnsemblFungi"/>
</dbReference>
<dbReference type="FunCoup" id="I2GUZ9">
    <property type="interactions" value="514"/>
</dbReference>
<evidence type="ECO:0000259" key="5">
    <source>
        <dbReference type="PROSITE" id="PS51279"/>
    </source>
</evidence>
<dbReference type="OMA" id="LDWAAYV"/>
<feature type="compositionally biased region" description="Acidic residues" evidence="4">
    <location>
        <begin position="19"/>
        <end position="34"/>
    </location>
</feature>
<name>I2GUZ9_HENB6</name>
<dbReference type="RefSeq" id="XP_004177470.1">
    <property type="nucleotide sequence ID" value="XM_004177422.1"/>
</dbReference>
<dbReference type="GO" id="GO:0005829">
    <property type="term" value="C:cytosol"/>
    <property type="evidence" value="ECO:0007669"/>
    <property type="project" value="EnsemblFungi"/>
</dbReference>
<comment type="function">
    <text evidence="3">Component of the SWR1 complex which mediates the ATP-dependent exchange of histone H2A for the H2A variant HZT1 leading to transcriptional regulation of selected genes by chromatin remodeling. Involved in chromosome stability.</text>
</comment>
<dbReference type="InParanoid" id="I2GUZ9"/>
<reference evidence="6 7" key="1">
    <citation type="journal article" date="2011" name="Proc. Natl. Acad. Sci. U.S.A.">
        <title>Evolutionary erosion of yeast sex chromosomes by mating-type switching accidents.</title>
        <authorList>
            <person name="Gordon J.L."/>
            <person name="Armisen D."/>
            <person name="Proux-Wera E."/>
            <person name="Oheigeartaigh S.S."/>
            <person name="Byrne K.P."/>
            <person name="Wolfe K.H."/>
        </authorList>
    </citation>
    <scope>NUCLEOTIDE SEQUENCE [LARGE SCALE GENOMIC DNA]</scope>
    <source>
        <strain evidence="7">ATCC 34711 / CBS 6284 / DSM 70876 / NBRC 10599 / NRRL Y-10934 / UCD 77-7</strain>
    </source>
</reference>
<dbReference type="Proteomes" id="UP000002866">
    <property type="component" value="Chromosome 1"/>
</dbReference>
<proteinExistence type="inferred from homology"/>
<dbReference type="InterPro" id="IPR027124">
    <property type="entry name" value="Swc5/CFDP1/2"/>
</dbReference>
<feature type="compositionally biased region" description="Basic and acidic residues" evidence="4">
    <location>
        <begin position="1"/>
        <end position="18"/>
    </location>
</feature>
<comment type="similarity">
    <text evidence="1">Belongs to the SWC5 family.</text>
</comment>
<dbReference type="HOGENOM" id="CLU_062474_1_0_1"/>
<dbReference type="PROSITE" id="PS51279">
    <property type="entry name" value="BCNT_C"/>
    <property type="match status" value="1"/>
</dbReference>
<evidence type="ECO:0000256" key="1">
    <source>
        <dbReference type="ARBA" id="ARBA00010465"/>
    </source>
</evidence>
<keyword evidence="7" id="KW-1185">Reference proteome</keyword>